<reference evidence="13 14" key="1">
    <citation type="submission" date="2022-10" db="EMBL/GenBank/DDBJ databases">
        <title>The complete genomes of actinobacterial strains from the NBC collection.</title>
        <authorList>
            <person name="Joergensen T.S."/>
            <person name="Alvarez Arevalo M."/>
            <person name="Sterndorff E.B."/>
            <person name="Faurdal D."/>
            <person name="Vuksanovic O."/>
            <person name="Mourched A.-S."/>
            <person name="Charusanti P."/>
            <person name="Shaw S."/>
            <person name="Blin K."/>
            <person name="Weber T."/>
        </authorList>
    </citation>
    <scope>NUCLEOTIDE SEQUENCE [LARGE SCALE GENOMIC DNA]</scope>
    <source>
        <strain evidence="13 14">NBC 01752</strain>
    </source>
</reference>
<gene>
    <name evidence="13" type="ORF">OHB35_01880</name>
</gene>
<accession>A0ABZ1HVK9</accession>
<feature type="transmembrane region" description="Helical" evidence="12">
    <location>
        <begin position="21"/>
        <end position="43"/>
    </location>
</feature>
<evidence type="ECO:0000256" key="8">
    <source>
        <dbReference type="ARBA" id="ARBA00022982"/>
    </source>
</evidence>
<protein>
    <submittedName>
        <fullName evidence="13">Cytochrome ubiquinol oxidase subunit I</fullName>
    </submittedName>
</protein>
<evidence type="ECO:0000256" key="1">
    <source>
        <dbReference type="ARBA" id="ARBA00004651"/>
    </source>
</evidence>
<keyword evidence="14" id="KW-1185">Reference proteome</keyword>
<keyword evidence="9 12" id="KW-1133">Transmembrane helix</keyword>
<keyword evidence="6 12" id="KW-0812">Transmembrane</keyword>
<dbReference type="Pfam" id="PF01654">
    <property type="entry name" value="Cyt_bd_oxida_I"/>
    <property type="match status" value="1"/>
</dbReference>
<sequence length="68" mass="7629">MSVVYALYWRTGRETYLQMIRFWRCIFAVGFAIGVAAGAVITFQMGLNWGVYGAKTGPITSRSSAWRS</sequence>
<evidence type="ECO:0000256" key="4">
    <source>
        <dbReference type="ARBA" id="ARBA00022475"/>
    </source>
</evidence>
<dbReference type="PANTHER" id="PTHR30365">
    <property type="entry name" value="CYTOCHROME D UBIQUINOL OXIDASE"/>
    <property type="match status" value="1"/>
</dbReference>
<dbReference type="Proteomes" id="UP001340816">
    <property type="component" value="Chromosome"/>
</dbReference>
<evidence type="ECO:0000256" key="7">
    <source>
        <dbReference type="ARBA" id="ARBA00022723"/>
    </source>
</evidence>
<evidence type="ECO:0000256" key="9">
    <source>
        <dbReference type="ARBA" id="ARBA00022989"/>
    </source>
</evidence>
<keyword evidence="4" id="KW-1003">Cell membrane</keyword>
<keyword evidence="5" id="KW-0349">Heme</keyword>
<dbReference type="InterPro" id="IPR002585">
    <property type="entry name" value="Cyt-d_ubiquinol_oxidase_su_1"/>
</dbReference>
<evidence type="ECO:0000256" key="2">
    <source>
        <dbReference type="ARBA" id="ARBA00009819"/>
    </source>
</evidence>
<keyword evidence="7" id="KW-0479">Metal-binding</keyword>
<evidence type="ECO:0000256" key="6">
    <source>
        <dbReference type="ARBA" id="ARBA00022692"/>
    </source>
</evidence>
<evidence type="ECO:0000256" key="5">
    <source>
        <dbReference type="ARBA" id="ARBA00022617"/>
    </source>
</evidence>
<evidence type="ECO:0000313" key="13">
    <source>
        <dbReference type="EMBL" id="WSD21340.1"/>
    </source>
</evidence>
<evidence type="ECO:0000256" key="11">
    <source>
        <dbReference type="ARBA" id="ARBA00023136"/>
    </source>
</evidence>
<comment type="subcellular location">
    <subcellularLocation>
        <location evidence="1">Cell membrane</location>
        <topology evidence="1">Multi-pass membrane protein</topology>
    </subcellularLocation>
</comment>
<dbReference type="PANTHER" id="PTHR30365:SF14">
    <property type="entry name" value="CYTOCHROME BD MENAQUINOL OXIDASE SUBUNIT I-RELATED"/>
    <property type="match status" value="1"/>
</dbReference>
<comment type="similarity">
    <text evidence="2">Belongs to the cytochrome ubiquinol oxidase subunit 1 family.</text>
</comment>
<evidence type="ECO:0000256" key="12">
    <source>
        <dbReference type="SAM" id="Phobius"/>
    </source>
</evidence>
<keyword evidence="3" id="KW-0813">Transport</keyword>
<organism evidence="13 14">
    <name type="scientific">Streptomyces phaeochromogenes</name>
    <dbReference type="NCBI Taxonomy" id="1923"/>
    <lineage>
        <taxon>Bacteria</taxon>
        <taxon>Bacillati</taxon>
        <taxon>Actinomycetota</taxon>
        <taxon>Actinomycetes</taxon>
        <taxon>Kitasatosporales</taxon>
        <taxon>Streptomycetaceae</taxon>
        <taxon>Streptomyces</taxon>
        <taxon>Streptomyces phaeochromogenes group</taxon>
    </lineage>
</organism>
<evidence type="ECO:0000256" key="10">
    <source>
        <dbReference type="ARBA" id="ARBA00023004"/>
    </source>
</evidence>
<keyword evidence="11 12" id="KW-0472">Membrane</keyword>
<name>A0ABZ1HVK9_STRPH</name>
<evidence type="ECO:0000256" key="3">
    <source>
        <dbReference type="ARBA" id="ARBA00022448"/>
    </source>
</evidence>
<proteinExistence type="inferred from homology"/>
<keyword evidence="8" id="KW-0249">Electron transport</keyword>
<evidence type="ECO:0000313" key="14">
    <source>
        <dbReference type="Proteomes" id="UP001340816"/>
    </source>
</evidence>
<dbReference type="EMBL" id="CP109135">
    <property type="protein sequence ID" value="WSD21340.1"/>
    <property type="molecule type" value="Genomic_DNA"/>
</dbReference>
<keyword evidence="10" id="KW-0408">Iron</keyword>